<dbReference type="EMBL" id="MN740158">
    <property type="protein sequence ID" value="QHT90781.1"/>
    <property type="molecule type" value="Genomic_DNA"/>
</dbReference>
<reference evidence="1" key="1">
    <citation type="journal article" date="2020" name="Nature">
        <title>Giant virus diversity and host interactions through global metagenomics.</title>
        <authorList>
            <person name="Schulz F."/>
            <person name="Roux S."/>
            <person name="Paez-Espino D."/>
            <person name="Jungbluth S."/>
            <person name="Walsh D.A."/>
            <person name="Denef V.J."/>
            <person name="McMahon K.D."/>
            <person name="Konstantinidis K.T."/>
            <person name="Eloe-Fadrosh E.A."/>
            <person name="Kyrpides N.C."/>
            <person name="Woyke T."/>
        </authorList>
    </citation>
    <scope>NUCLEOTIDE SEQUENCE</scope>
    <source>
        <strain evidence="1">GVMAG-M-3300023184-71</strain>
    </source>
</reference>
<sequence length="49" mass="5971">MDNYRYEDEEKKTHFDYLYCCCCCCCWKLFGKRLERGVLEKSGIGEKIY</sequence>
<evidence type="ECO:0000313" key="1">
    <source>
        <dbReference type="EMBL" id="QHT90781.1"/>
    </source>
</evidence>
<dbReference type="AlphaFoldDB" id="A0A6C0ICJ7"/>
<protein>
    <submittedName>
        <fullName evidence="1">Uncharacterized protein</fullName>
    </submittedName>
</protein>
<proteinExistence type="predicted"/>
<organism evidence="1">
    <name type="scientific">viral metagenome</name>
    <dbReference type="NCBI Taxonomy" id="1070528"/>
    <lineage>
        <taxon>unclassified sequences</taxon>
        <taxon>metagenomes</taxon>
        <taxon>organismal metagenomes</taxon>
    </lineage>
</organism>
<accession>A0A6C0ICJ7</accession>
<name>A0A6C0ICJ7_9ZZZZ</name>